<sequence length="331" mass="34352">MPNAFTTLVGIEIPIVQAAMGGATSPQFAAAVSNAGGLGMLALGWSPPEAVRAEIRATKALTERPFGVNLVLTYPQEERLAICLEEGVPVISFFWGQAGPLMAEAHRGGAKVLHTAGSAEQARISAEDGADAIVAQGWEAGGHVYGRVATMALVPAVVDQVAPVPVLAAGGIADGRGLAAAMALGAAGAWIGTRFLASIEAPIHARYRDRILSAKETDTEYGTVFDVGWPDAPHRSLRNKTIEAWEAAGRPPAGGRPNEGVVVAKSPYGDVVSYQSHTPGSGDEGDIDALALWSGQGVSLVRHVQPAAEIVREMSDEARAILARLGNDPSF</sequence>
<dbReference type="SUPFAM" id="SSF51412">
    <property type="entry name" value="Inosine monophosphate dehydrogenase (IMPDH)"/>
    <property type="match status" value="1"/>
</dbReference>
<accession>A0A2T4IN90</accession>
<name>A0A2T4IN90_9HYPH</name>
<dbReference type="InterPro" id="IPR013785">
    <property type="entry name" value="Aldolase_TIM"/>
</dbReference>
<organism evidence="4 5">
    <name type="scientific">Mesorhizobium helmanticense</name>
    <dbReference type="NCBI Taxonomy" id="1776423"/>
    <lineage>
        <taxon>Bacteria</taxon>
        <taxon>Pseudomonadati</taxon>
        <taxon>Pseudomonadota</taxon>
        <taxon>Alphaproteobacteria</taxon>
        <taxon>Hyphomicrobiales</taxon>
        <taxon>Phyllobacteriaceae</taxon>
        <taxon>Mesorhizobium</taxon>
    </lineage>
</organism>
<reference evidence="4 5" key="1">
    <citation type="submission" date="2018-03" db="EMBL/GenBank/DDBJ databases">
        <title>Genome sequence of the symbiotic type strain Mesorhizobium helmanticense CSLC115NT isolated from Lotus corniculatus nodules.</title>
        <authorList>
            <person name="Sannazzaro A.I."/>
            <person name="Torres Tejerizo G.A."/>
            <person name="Dip D."/>
            <person name="Caballero M."/>
            <person name="Pistorio M."/>
            <person name="Estrella M.J."/>
        </authorList>
    </citation>
    <scope>NUCLEOTIDE SEQUENCE [LARGE SCALE GENOMIC DNA]</scope>
    <source>
        <strain evidence="4 5">CSLC115N</strain>
    </source>
</reference>
<dbReference type="InterPro" id="IPR004136">
    <property type="entry name" value="NMO"/>
</dbReference>
<protein>
    <submittedName>
        <fullName evidence="4">2-nitropropane dioxygenase</fullName>
    </submittedName>
</protein>
<dbReference type="GO" id="GO:0051213">
    <property type="term" value="F:dioxygenase activity"/>
    <property type="evidence" value="ECO:0007669"/>
    <property type="project" value="UniProtKB-KW"/>
</dbReference>
<dbReference type="Pfam" id="PF03060">
    <property type="entry name" value="NMO"/>
    <property type="match status" value="2"/>
</dbReference>
<dbReference type="PANTHER" id="PTHR32332:SF20">
    <property type="entry name" value="2-NITROPROPANE DIOXYGENASE-LIKE PROTEIN"/>
    <property type="match status" value="1"/>
</dbReference>
<keyword evidence="3" id="KW-0560">Oxidoreductase</keyword>
<evidence type="ECO:0000256" key="1">
    <source>
        <dbReference type="ARBA" id="ARBA00022630"/>
    </source>
</evidence>
<dbReference type="GO" id="GO:0018580">
    <property type="term" value="F:nitronate monooxygenase activity"/>
    <property type="evidence" value="ECO:0007669"/>
    <property type="project" value="InterPro"/>
</dbReference>
<keyword evidence="5" id="KW-1185">Reference proteome</keyword>
<evidence type="ECO:0000256" key="2">
    <source>
        <dbReference type="ARBA" id="ARBA00022643"/>
    </source>
</evidence>
<dbReference type="EMBL" id="PZJX01000052">
    <property type="protein sequence ID" value="PTE07112.1"/>
    <property type="molecule type" value="Genomic_DNA"/>
</dbReference>
<proteinExistence type="predicted"/>
<keyword evidence="4" id="KW-0223">Dioxygenase</keyword>
<dbReference type="PANTHER" id="PTHR32332">
    <property type="entry name" value="2-NITROPROPANE DIOXYGENASE"/>
    <property type="match status" value="1"/>
</dbReference>
<dbReference type="CDD" id="cd04730">
    <property type="entry name" value="NPD_like"/>
    <property type="match status" value="1"/>
</dbReference>
<dbReference type="RefSeq" id="WP_107652232.1">
    <property type="nucleotide sequence ID" value="NZ_PZJX01000052.1"/>
</dbReference>
<keyword evidence="2" id="KW-0288">FMN</keyword>
<evidence type="ECO:0000313" key="4">
    <source>
        <dbReference type="EMBL" id="PTE07112.1"/>
    </source>
</evidence>
<dbReference type="OrthoDB" id="9778912at2"/>
<gene>
    <name evidence="4" type="ORF">C9427_27740</name>
</gene>
<dbReference type="AlphaFoldDB" id="A0A2T4IN90"/>
<evidence type="ECO:0000256" key="3">
    <source>
        <dbReference type="ARBA" id="ARBA00023002"/>
    </source>
</evidence>
<keyword evidence="1" id="KW-0285">Flavoprotein</keyword>
<dbReference type="Proteomes" id="UP000240259">
    <property type="component" value="Unassembled WGS sequence"/>
</dbReference>
<comment type="caution">
    <text evidence="4">The sequence shown here is derived from an EMBL/GenBank/DDBJ whole genome shotgun (WGS) entry which is preliminary data.</text>
</comment>
<dbReference type="Gene3D" id="3.20.20.70">
    <property type="entry name" value="Aldolase class I"/>
    <property type="match status" value="1"/>
</dbReference>
<evidence type="ECO:0000313" key="5">
    <source>
        <dbReference type="Proteomes" id="UP000240259"/>
    </source>
</evidence>